<dbReference type="NCBIfam" id="TIGR00213">
    <property type="entry name" value="GmhB_yaeD"/>
    <property type="match status" value="1"/>
</dbReference>
<dbReference type="EC" id="3.1.3.-" evidence="9"/>
<comment type="cofactor">
    <cofactor evidence="13">
        <name>Mg(2+)</name>
        <dbReference type="ChEBI" id="CHEBI:18420"/>
    </cofactor>
</comment>
<feature type="binding site" evidence="13">
    <location>
        <position position="96"/>
    </location>
    <ligand>
        <name>Zn(2+)</name>
        <dbReference type="ChEBI" id="CHEBI:29105"/>
    </ligand>
</feature>
<keyword evidence="6 9" id="KW-0119">Carbohydrate metabolism</keyword>
<dbReference type="InterPro" id="IPR036412">
    <property type="entry name" value="HAD-like_sf"/>
</dbReference>
<evidence type="ECO:0000256" key="6">
    <source>
        <dbReference type="ARBA" id="ARBA00023277"/>
    </source>
</evidence>
<gene>
    <name evidence="14" type="primary">gmhB</name>
    <name evidence="14" type="ORF">KI809_01530</name>
</gene>
<comment type="cofactor">
    <cofactor evidence="13">
        <name>Zn(2+)</name>
        <dbReference type="ChEBI" id="CHEBI:29105"/>
    </cofactor>
</comment>
<organism evidence="14 15">
    <name type="scientific">Geoanaerobacter pelophilus</name>
    <dbReference type="NCBI Taxonomy" id="60036"/>
    <lineage>
        <taxon>Bacteria</taxon>
        <taxon>Pseudomonadati</taxon>
        <taxon>Thermodesulfobacteriota</taxon>
        <taxon>Desulfuromonadia</taxon>
        <taxon>Geobacterales</taxon>
        <taxon>Geobacteraceae</taxon>
        <taxon>Geoanaerobacter</taxon>
    </lineage>
</organism>
<dbReference type="GO" id="GO:0005975">
    <property type="term" value="P:carbohydrate metabolic process"/>
    <property type="evidence" value="ECO:0007669"/>
    <property type="project" value="InterPro"/>
</dbReference>
<reference evidence="14 15" key="1">
    <citation type="submission" date="2021-05" db="EMBL/GenBank/DDBJ databases">
        <title>The draft genome of Geobacter pelophilus DSM 12255.</title>
        <authorList>
            <person name="Xu Z."/>
            <person name="Masuda Y."/>
            <person name="Itoh H."/>
            <person name="Senoo K."/>
        </authorList>
    </citation>
    <scope>NUCLEOTIDE SEQUENCE [LARGE SCALE GENOMIC DNA]</scope>
    <source>
        <strain evidence="14 15">DSM 12255</strain>
    </source>
</reference>
<dbReference type="EMBL" id="JAHCVJ010000001">
    <property type="protein sequence ID" value="MBT0662966.1"/>
    <property type="molecule type" value="Genomic_DNA"/>
</dbReference>
<feature type="binding site" evidence="11">
    <location>
        <begin position="15"/>
        <end position="17"/>
    </location>
    <ligand>
        <name>substrate</name>
    </ligand>
</feature>
<keyword evidence="2 9" id="KW-0963">Cytoplasm</keyword>
<feature type="binding site" evidence="11">
    <location>
        <position position="141"/>
    </location>
    <ligand>
        <name>substrate</name>
    </ligand>
</feature>
<dbReference type="NCBIfam" id="TIGR01662">
    <property type="entry name" value="HAD-SF-IIIA"/>
    <property type="match status" value="1"/>
</dbReference>
<comment type="caution">
    <text evidence="14">The sequence shown here is derived from an EMBL/GenBank/DDBJ whole genome shotgun (WGS) entry which is preliminary data.</text>
</comment>
<proteinExistence type="inferred from homology"/>
<dbReference type="GO" id="GO:0005737">
    <property type="term" value="C:cytoplasm"/>
    <property type="evidence" value="ECO:0007669"/>
    <property type="project" value="UniProtKB-SubCell"/>
</dbReference>
<evidence type="ECO:0000256" key="10">
    <source>
        <dbReference type="PIRSR" id="PIRSR004682-1"/>
    </source>
</evidence>
<dbReference type="GO" id="GO:0016791">
    <property type="term" value="F:phosphatase activity"/>
    <property type="evidence" value="ECO:0007669"/>
    <property type="project" value="InterPro"/>
</dbReference>
<name>A0AAW4L6T6_9BACT</name>
<feature type="site" description="Stabilizes the phosphoryl group" evidence="12">
    <location>
        <position position="115"/>
    </location>
</feature>
<feature type="binding site" evidence="13">
    <location>
        <position position="113"/>
    </location>
    <ligand>
        <name>Zn(2+)</name>
        <dbReference type="ChEBI" id="CHEBI:29105"/>
    </ligand>
</feature>
<feature type="binding site" evidence="13">
    <location>
        <position position="141"/>
    </location>
    <ligand>
        <name>Mg(2+)</name>
        <dbReference type="ChEBI" id="CHEBI:18420"/>
    </ligand>
</feature>
<dbReference type="CDD" id="cd07503">
    <property type="entry name" value="HAD_HisB-N"/>
    <property type="match status" value="1"/>
</dbReference>
<evidence type="ECO:0000256" key="12">
    <source>
        <dbReference type="PIRSR" id="PIRSR004682-3"/>
    </source>
</evidence>
<dbReference type="FunFam" id="3.40.50.1000:FF:000037">
    <property type="entry name" value="D,D-heptose 1,7-bisphosphate phosphatase"/>
    <property type="match status" value="1"/>
</dbReference>
<keyword evidence="15" id="KW-1185">Reference proteome</keyword>
<feature type="site" description="Stabilizes the phosphoryl group" evidence="12">
    <location>
        <position position="57"/>
    </location>
</feature>
<keyword evidence="4 9" id="KW-0378">Hydrolase</keyword>
<dbReference type="PIRSF" id="PIRSF004682">
    <property type="entry name" value="GmhB"/>
    <property type="match status" value="1"/>
</dbReference>
<feature type="binding site" evidence="13">
    <location>
        <position position="111"/>
    </location>
    <ligand>
        <name>Zn(2+)</name>
        <dbReference type="ChEBI" id="CHEBI:29105"/>
    </ligand>
</feature>
<feature type="active site" description="Proton donor" evidence="10">
    <location>
        <position position="17"/>
    </location>
</feature>
<dbReference type="InterPro" id="IPR004446">
    <property type="entry name" value="Heptose_bisP_phosphatase"/>
</dbReference>
<feature type="binding site" evidence="11">
    <location>
        <begin position="23"/>
        <end position="26"/>
    </location>
    <ligand>
        <name>substrate</name>
    </ligand>
</feature>
<keyword evidence="5 13" id="KW-0862">Zinc</keyword>
<feature type="binding site" evidence="11">
    <location>
        <begin position="114"/>
        <end position="115"/>
    </location>
    <ligand>
        <name>substrate</name>
    </ligand>
</feature>
<keyword evidence="13" id="KW-0460">Magnesium</keyword>
<evidence type="ECO:0000256" key="13">
    <source>
        <dbReference type="PIRSR" id="PIRSR004682-4"/>
    </source>
</evidence>
<sequence length="193" mass="21111">MAQPGVAKRRAVFIDRDGTINEEKEYLYRPEAFEFIPGVPEAIRILGEAGFLVVVVTNQSGVARGYYGEDDVRSLHRYMDELLLTAGAKVDAYYFCPHHPVNGVGEYRIDCRCRKPMPGMLLQAVSDLGIDLSASWMIGDKLADVEAGIAAGCRSAMVLTGYGTEEQTKLPVDVPVFKDLLAAAQAILTELPD</sequence>
<feature type="binding site" evidence="11">
    <location>
        <begin position="57"/>
        <end position="60"/>
    </location>
    <ligand>
        <name>substrate</name>
    </ligand>
</feature>
<keyword evidence="3 13" id="KW-0479">Metal-binding</keyword>
<dbReference type="NCBIfam" id="NF006506">
    <property type="entry name" value="PRK08942.1"/>
    <property type="match status" value="1"/>
</dbReference>
<feature type="active site" description="Nucleophile" evidence="10">
    <location>
        <position position="15"/>
    </location>
</feature>
<dbReference type="NCBIfam" id="TIGR01656">
    <property type="entry name" value="Histidinol-ppas"/>
    <property type="match status" value="1"/>
</dbReference>
<dbReference type="PANTHER" id="PTHR42891:SF1">
    <property type="entry name" value="D-GLYCERO-BETA-D-MANNO-HEPTOSE-1,7-BISPHOSPHATE 7-PHOSPHATASE"/>
    <property type="match status" value="1"/>
</dbReference>
<accession>A0AAW4L6T6</accession>
<evidence type="ECO:0000256" key="5">
    <source>
        <dbReference type="ARBA" id="ARBA00022833"/>
    </source>
</evidence>
<dbReference type="Proteomes" id="UP000811899">
    <property type="component" value="Unassembled WGS sequence"/>
</dbReference>
<evidence type="ECO:0000256" key="9">
    <source>
        <dbReference type="PIRNR" id="PIRNR004682"/>
    </source>
</evidence>
<feature type="site" description="Contributes to substrate recognition" evidence="12">
    <location>
        <position position="114"/>
    </location>
</feature>
<evidence type="ECO:0000313" key="15">
    <source>
        <dbReference type="Proteomes" id="UP000811899"/>
    </source>
</evidence>
<evidence type="ECO:0000256" key="11">
    <source>
        <dbReference type="PIRSR" id="PIRSR004682-2"/>
    </source>
</evidence>
<evidence type="ECO:0000256" key="1">
    <source>
        <dbReference type="ARBA" id="ARBA00004496"/>
    </source>
</evidence>
<evidence type="ECO:0000256" key="4">
    <source>
        <dbReference type="ARBA" id="ARBA00022801"/>
    </source>
</evidence>
<dbReference type="InterPro" id="IPR006549">
    <property type="entry name" value="HAD-SF_hydro_IIIA"/>
</dbReference>
<feature type="binding site" evidence="13">
    <location>
        <position position="98"/>
    </location>
    <ligand>
        <name>Zn(2+)</name>
        <dbReference type="ChEBI" id="CHEBI:29105"/>
    </ligand>
</feature>
<comment type="similarity">
    <text evidence="8 9">Belongs to the gmhB family.</text>
</comment>
<dbReference type="Gene3D" id="3.40.50.1000">
    <property type="entry name" value="HAD superfamily/HAD-like"/>
    <property type="match status" value="1"/>
</dbReference>
<feature type="binding site" evidence="13">
    <location>
        <position position="17"/>
    </location>
    <ligand>
        <name>Mg(2+)</name>
        <dbReference type="ChEBI" id="CHEBI:18420"/>
    </ligand>
</feature>
<dbReference type="SUPFAM" id="SSF56784">
    <property type="entry name" value="HAD-like"/>
    <property type="match status" value="1"/>
</dbReference>
<dbReference type="AlphaFoldDB" id="A0AAW4L6T6"/>
<dbReference type="PANTHER" id="PTHR42891">
    <property type="entry name" value="D-GLYCERO-BETA-D-MANNO-HEPTOSE-1,7-BISPHOSPHATE 7-PHOSPHATASE"/>
    <property type="match status" value="1"/>
</dbReference>
<dbReference type="Pfam" id="PF13242">
    <property type="entry name" value="Hydrolase_like"/>
    <property type="match status" value="1"/>
</dbReference>
<evidence type="ECO:0000313" key="14">
    <source>
        <dbReference type="EMBL" id="MBT0662966.1"/>
    </source>
</evidence>
<feature type="binding site" evidence="13">
    <location>
        <position position="15"/>
    </location>
    <ligand>
        <name>Mg(2+)</name>
        <dbReference type="ChEBI" id="CHEBI:18420"/>
    </ligand>
</feature>
<protein>
    <recommendedName>
        <fullName evidence="7 9">D,D-heptose 1,7-bisphosphate phosphatase</fullName>
        <ecNumber evidence="9">3.1.3.-</ecNumber>
    </recommendedName>
</protein>
<evidence type="ECO:0000256" key="2">
    <source>
        <dbReference type="ARBA" id="ARBA00022490"/>
    </source>
</evidence>
<dbReference type="GO" id="GO:0046872">
    <property type="term" value="F:metal ion binding"/>
    <property type="evidence" value="ECO:0007669"/>
    <property type="project" value="UniProtKB-KW"/>
</dbReference>
<comment type="subcellular location">
    <subcellularLocation>
        <location evidence="1 9">Cytoplasm</location>
    </subcellularLocation>
</comment>
<dbReference type="InterPro" id="IPR006543">
    <property type="entry name" value="Histidinol-phos"/>
</dbReference>
<evidence type="ECO:0000256" key="3">
    <source>
        <dbReference type="ARBA" id="ARBA00022723"/>
    </source>
</evidence>
<feature type="binding site" evidence="13">
    <location>
        <position position="140"/>
    </location>
    <ligand>
        <name>Mg(2+)</name>
        <dbReference type="ChEBI" id="CHEBI:18420"/>
    </ligand>
</feature>
<evidence type="ECO:0000256" key="7">
    <source>
        <dbReference type="ARBA" id="ARBA00031828"/>
    </source>
</evidence>
<dbReference type="InterPro" id="IPR023214">
    <property type="entry name" value="HAD_sf"/>
</dbReference>
<evidence type="ECO:0000256" key="8">
    <source>
        <dbReference type="ARBA" id="ARBA00061616"/>
    </source>
</evidence>